<evidence type="ECO:0000313" key="3">
    <source>
        <dbReference type="EMBL" id="MDA0165919.1"/>
    </source>
</evidence>
<keyword evidence="4" id="KW-1185">Reference proteome</keyword>
<evidence type="ECO:0000313" key="4">
    <source>
        <dbReference type="Proteomes" id="UP001149140"/>
    </source>
</evidence>
<dbReference type="Proteomes" id="UP001149140">
    <property type="component" value="Unassembled WGS sequence"/>
</dbReference>
<dbReference type="PANTHER" id="PTHR48081">
    <property type="entry name" value="AB HYDROLASE SUPERFAMILY PROTEIN C4A8.06C"/>
    <property type="match status" value="1"/>
</dbReference>
<reference evidence="3" key="1">
    <citation type="submission" date="2022-10" db="EMBL/GenBank/DDBJ databases">
        <title>The WGS of Solirubrobacter ginsenosidimutans DSM 21036.</title>
        <authorList>
            <person name="Jiang Z."/>
        </authorList>
    </citation>
    <scope>NUCLEOTIDE SEQUENCE</scope>
    <source>
        <strain evidence="3">DSM 21036</strain>
    </source>
</reference>
<keyword evidence="1 3" id="KW-0378">Hydrolase</keyword>
<evidence type="ECO:0000259" key="2">
    <source>
        <dbReference type="Pfam" id="PF20434"/>
    </source>
</evidence>
<dbReference type="PANTHER" id="PTHR48081:SF13">
    <property type="entry name" value="ALPHA_BETA HYDROLASE"/>
    <property type="match status" value="1"/>
</dbReference>
<dbReference type="GO" id="GO:0016787">
    <property type="term" value="F:hydrolase activity"/>
    <property type="evidence" value="ECO:0007669"/>
    <property type="project" value="UniProtKB-KW"/>
</dbReference>
<dbReference type="InterPro" id="IPR049492">
    <property type="entry name" value="BD-FAE-like_dom"/>
</dbReference>
<dbReference type="SUPFAM" id="SSF53474">
    <property type="entry name" value="alpha/beta-Hydrolases"/>
    <property type="match status" value="1"/>
</dbReference>
<proteinExistence type="predicted"/>
<dbReference type="EMBL" id="JAPDOD010000054">
    <property type="protein sequence ID" value="MDA0165919.1"/>
    <property type="molecule type" value="Genomic_DNA"/>
</dbReference>
<evidence type="ECO:0000256" key="1">
    <source>
        <dbReference type="ARBA" id="ARBA00022801"/>
    </source>
</evidence>
<dbReference type="AlphaFoldDB" id="A0A9X3N000"/>
<dbReference type="Gene3D" id="3.40.50.1820">
    <property type="entry name" value="alpha/beta hydrolase"/>
    <property type="match status" value="1"/>
</dbReference>
<dbReference type="InterPro" id="IPR050300">
    <property type="entry name" value="GDXG_lipolytic_enzyme"/>
</dbReference>
<accession>A0A9X3N000</accession>
<feature type="domain" description="BD-FAE-like" evidence="2">
    <location>
        <begin position="21"/>
        <end position="188"/>
    </location>
</feature>
<protein>
    <submittedName>
        <fullName evidence="3">Alpha/beta hydrolase</fullName>
    </submittedName>
</protein>
<comment type="caution">
    <text evidence="3">The sequence shown here is derived from an EMBL/GenBank/DDBJ whole genome shotgun (WGS) entry which is preliminary data.</text>
</comment>
<sequence>MASRHNYGSDPSQYGVLYGEGPVAVLIHGGFWKAEYGLELMDALCADLASRGWAAWNIEYRRLGNGGGVPFTLDDVGAAIDHLSELPGVDLSRVVTIGHSAGGHLAAWAATRENARVAVTGVVSQAGVLDLQRAWDLRLSNGVVERFLRGQPTDVASPIERLPLGVPALLTHGGRDDIVPVEISERFARASGASLIVEPEEDHFGHLDPGNPLWKAVRAWL</sequence>
<organism evidence="3 4">
    <name type="scientific">Solirubrobacter ginsenosidimutans</name>
    <dbReference type="NCBI Taxonomy" id="490573"/>
    <lineage>
        <taxon>Bacteria</taxon>
        <taxon>Bacillati</taxon>
        <taxon>Actinomycetota</taxon>
        <taxon>Thermoleophilia</taxon>
        <taxon>Solirubrobacterales</taxon>
        <taxon>Solirubrobacteraceae</taxon>
        <taxon>Solirubrobacter</taxon>
    </lineage>
</organism>
<dbReference type="InterPro" id="IPR029058">
    <property type="entry name" value="AB_hydrolase_fold"/>
</dbReference>
<dbReference type="RefSeq" id="WP_270045182.1">
    <property type="nucleotide sequence ID" value="NZ_JAPDOD010000054.1"/>
</dbReference>
<dbReference type="Pfam" id="PF20434">
    <property type="entry name" value="BD-FAE"/>
    <property type="match status" value="1"/>
</dbReference>
<gene>
    <name evidence="3" type="ORF">OM076_36980</name>
</gene>
<name>A0A9X3N000_9ACTN</name>